<dbReference type="Proteomes" id="UP000032142">
    <property type="component" value="Unassembled WGS sequence"/>
</dbReference>
<gene>
    <name evidence="1" type="ORF">F383_15458</name>
</gene>
<accession>A0A0B0NER2</accession>
<name>A0A0B0NER2_GOSAR</name>
<dbReference type="AlphaFoldDB" id="A0A0B0NER2"/>
<evidence type="ECO:0000313" key="1">
    <source>
        <dbReference type="EMBL" id="KHG09531.1"/>
    </source>
</evidence>
<proteinExistence type="predicted"/>
<protein>
    <submittedName>
        <fullName evidence="1">Uncharacterized protein</fullName>
    </submittedName>
</protein>
<keyword evidence="2" id="KW-1185">Reference proteome</keyword>
<sequence>MQFSNVNMLGNNMFNLDTYGMT</sequence>
<organism evidence="1 2">
    <name type="scientific">Gossypium arboreum</name>
    <name type="common">Tree cotton</name>
    <name type="synonym">Gossypium nanking</name>
    <dbReference type="NCBI Taxonomy" id="29729"/>
    <lineage>
        <taxon>Eukaryota</taxon>
        <taxon>Viridiplantae</taxon>
        <taxon>Streptophyta</taxon>
        <taxon>Embryophyta</taxon>
        <taxon>Tracheophyta</taxon>
        <taxon>Spermatophyta</taxon>
        <taxon>Magnoliopsida</taxon>
        <taxon>eudicotyledons</taxon>
        <taxon>Gunneridae</taxon>
        <taxon>Pentapetalae</taxon>
        <taxon>rosids</taxon>
        <taxon>malvids</taxon>
        <taxon>Malvales</taxon>
        <taxon>Malvaceae</taxon>
        <taxon>Malvoideae</taxon>
        <taxon>Gossypium</taxon>
    </lineage>
</organism>
<dbReference type="EMBL" id="KN391343">
    <property type="protein sequence ID" value="KHG09531.1"/>
    <property type="molecule type" value="Genomic_DNA"/>
</dbReference>
<evidence type="ECO:0000313" key="2">
    <source>
        <dbReference type="Proteomes" id="UP000032142"/>
    </source>
</evidence>
<reference evidence="2" key="1">
    <citation type="submission" date="2014-09" db="EMBL/GenBank/DDBJ databases">
        <authorList>
            <person name="Mudge J."/>
            <person name="Ramaraj T."/>
            <person name="Lindquist I.E."/>
            <person name="Bharti A.K."/>
            <person name="Sundararajan A."/>
            <person name="Cameron C.T."/>
            <person name="Woodward J.E."/>
            <person name="May G.D."/>
            <person name="Brubaker C."/>
            <person name="Broadhvest J."/>
            <person name="Wilkins T.A."/>
        </authorList>
    </citation>
    <scope>NUCLEOTIDE SEQUENCE</scope>
    <source>
        <strain evidence="2">cv. AKA8401</strain>
    </source>
</reference>